<feature type="transmembrane region" description="Helical" evidence="2">
    <location>
        <begin position="94"/>
        <end position="120"/>
    </location>
</feature>
<accession>A0A0S4XPM8</accession>
<feature type="compositionally biased region" description="Basic and acidic residues" evidence="1">
    <location>
        <begin position="1"/>
        <end position="17"/>
    </location>
</feature>
<evidence type="ECO:0000313" key="3">
    <source>
        <dbReference type="EMBL" id="CUV66256.1"/>
    </source>
</evidence>
<gene>
    <name evidence="3" type="ORF">BN3087_690004</name>
</gene>
<keyword evidence="2" id="KW-0812">Transmembrane</keyword>
<keyword evidence="2" id="KW-1133">Transmembrane helix</keyword>
<feature type="region of interest" description="Disordered" evidence="1">
    <location>
        <begin position="1"/>
        <end position="33"/>
    </location>
</feature>
<keyword evidence="2" id="KW-0472">Membrane</keyword>
<dbReference type="AlphaFoldDB" id="A0A0S4XPM8"/>
<feature type="transmembrane region" description="Helical" evidence="2">
    <location>
        <begin position="126"/>
        <end position="155"/>
    </location>
</feature>
<reference evidence="3" key="1">
    <citation type="submission" date="2015-11" db="EMBL/GenBank/DDBJ databases">
        <authorList>
            <person name="Zhang Y."/>
            <person name="Guo Z."/>
        </authorList>
    </citation>
    <scope>NUCLEOTIDE SEQUENCE</scope>
    <source>
        <strain evidence="3">BN30871</strain>
    </source>
</reference>
<protein>
    <submittedName>
        <fullName evidence="3">Uncharacterized protein</fullName>
    </submittedName>
</protein>
<organism evidence="3">
    <name type="scientific">Sulfurovum sp. enrichment culture clone C5</name>
    <dbReference type="NCBI Taxonomy" id="497650"/>
    <lineage>
        <taxon>Bacteria</taxon>
        <taxon>Pseudomonadati</taxon>
        <taxon>Campylobacterota</taxon>
        <taxon>Epsilonproteobacteria</taxon>
        <taxon>Campylobacterales</taxon>
        <taxon>Sulfurovaceae</taxon>
        <taxon>Sulfurovum</taxon>
        <taxon>environmental samples</taxon>
    </lineage>
</organism>
<proteinExistence type="predicted"/>
<sequence>MATVKKTDTKAKPEVKKTTTRSKPAPKKETMSEIKETVHDLGEKAKEATASAKEKINEFAHDANEARVHITEKLIDTTEKTFDFFEPITHKVRAVVLGFGEVLVTIFVVVGVIAAVIGGLSDMANVGFFAGLSSMFQEMVTVVMGALVIFLLFAIKESLDKK</sequence>
<evidence type="ECO:0000256" key="1">
    <source>
        <dbReference type="SAM" id="MobiDB-lite"/>
    </source>
</evidence>
<name>A0A0S4XPM8_9BACT</name>
<dbReference type="EMBL" id="FAXN01000072">
    <property type="protein sequence ID" value="CUV66256.1"/>
    <property type="molecule type" value="Genomic_DNA"/>
</dbReference>
<evidence type="ECO:0000256" key="2">
    <source>
        <dbReference type="SAM" id="Phobius"/>
    </source>
</evidence>